<proteinExistence type="predicted"/>
<accession>A0ACB7FH03</accession>
<gene>
    <name evidence="1" type="ORF">GBF38_021973</name>
</gene>
<organism evidence="1 2">
    <name type="scientific">Nibea albiflora</name>
    <name type="common">Yellow drum</name>
    <name type="synonym">Corvina albiflora</name>
    <dbReference type="NCBI Taxonomy" id="240163"/>
    <lineage>
        <taxon>Eukaryota</taxon>
        <taxon>Metazoa</taxon>
        <taxon>Chordata</taxon>
        <taxon>Craniata</taxon>
        <taxon>Vertebrata</taxon>
        <taxon>Euteleostomi</taxon>
        <taxon>Actinopterygii</taxon>
        <taxon>Neopterygii</taxon>
        <taxon>Teleostei</taxon>
        <taxon>Neoteleostei</taxon>
        <taxon>Acanthomorphata</taxon>
        <taxon>Eupercaria</taxon>
        <taxon>Sciaenidae</taxon>
        <taxon>Nibea</taxon>
    </lineage>
</organism>
<protein>
    <submittedName>
        <fullName evidence="1">Uncharacterized protein</fullName>
    </submittedName>
</protein>
<dbReference type="EMBL" id="CM024799">
    <property type="protein sequence ID" value="KAG8013542.1"/>
    <property type="molecule type" value="Genomic_DNA"/>
</dbReference>
<comment type="caution">
    <text evidence="1">The sequence shown here is derived from an EMBL/GenBank/DDBJ whole genome shotgun (WGS) entry which is preliminary data.</text>
</comment>
<evidence type="ECO:0000313" key="2">
    <source>
        <dbReference type="Proteomes" id="UP000805704"/>
    </source>
</evidence>
<keyword evidence="2" id="KW-1185">Reference proteome</keyword>
<sequence>MAASRQPLLIAAIIINETTHTGHAVSHEEKSIDEKSSVAVISIFDVFRRRTHISANFSVLESLQVTQWETRRER</sequence>
<name>A0ACB7FH03_NIBAL</name>
<dbReference type="Proteomes" id="UP000805704">
    <property type="component" value="Chromosome 11"/>
</dbReference>
<reference evidence="1" key="1">
    <citation type="submission" date="2020-04" db="EMBL/GenBank/DDBJ databases">
        <title>A chromosome-scale assembly and high-density genetic map of the yellow drum (Nibea albiflora) genome.</title>
        <authorList>
            <person name="Xu D."/>
            <person name="Zhang W."/>
            <person name="Chen R."/>
            <person name="Tan P."/>
            <person name="Wang L."/>
            <person name="Song H."/>
            <person name="Tian L."/>
            <person name="Zhu Q."/>
            <person name="Wang B."/>
        </authorList>
    </citation>
    <scope>NUCLEOTIDE SEQUENCE</scope>
    <source>
        <strain evidence="1">ZJHYS-2018</strain>
    </source>
</reference>
<evidence type="ECO:0000313" key="1">
    <source>
        <dbReference type="EMBL" id="KAG8013542.1"/>
    </source>
</evidence>